<feature type="domain" description="DUF4132" evidence="2">
    <location>
        <begin position="777"/>
        <end position="945"/>
    </location>
</feature>
<evidence type="ECO:0000313" key="4">
    <source>
        <dbReference type="Proteomes" id="UP001240236"/>
    </source>
</evidence>
<organism evidence="3 4">
    <name type="scientific">Catenuloplanes indicus</name>
    <dbReference type="NCBI Taxonomy" id="137267"/>
    <lineage>
        <taxon>Bacteria</taxon>
        <taxon>Bacillati</taxon>
        <taxon>Actinomycetota</taxon>
        <taxon>Actinomycetes</taxon>
        <taxon>Micromonosporales</taxon>
        <taxon>Micromonosporaceae</taxon>
        <taxon>Catenuloplanes</taxon>
    </lineage>
</organism>
<accession>A0AAE3VWU9</accession>
<dbReference type="EMBL" id="JAUSUZ010000001">
    <property type="protein sequence ID" value="MDQ0364709.1"/>
    <property type="molecule type" value="Genomic_DNA"/>
</dbReference>
<proteinExistence type="predicted"/>
<name>A0AAE3VWU9_9ACTN</name>
<evidence type="ECO:0000259" key="2">
    <source>
        <dbReference type="Pfam" id="PF13569"/>
    </source>
</evidence>
<reference evidence="3 4" key="1">
    <citation type="submission" date="2023-07" db="EMBL/GenBank/DDBJ databases">
        <title>Sequencing the genomes of 1000 actinobacteria strains.</title>
        <authorList>
            <person name="Klenk H.-P."/>
        </authorList>
    </citation>
    <scope>NUCLEOTIDE SEQUENCE [LARGE SCALE GENOMIC DNA]</scope>
    <source>
        <strain evidence="3 4">DSM 44709</strain>
    </source>
</reference>
<evidence type="ECO:0000256" key="1">
    <source>
        <dbReference type="SAM" id="MobiDB-lite"/>
    </source>
</evidence>
<comment type="caution">
    <text evidence="3">The sequence shown here is derived from an EMBL/GenBank/DDBJ whole genome shotgun (WGS) entry which is preliminary data.</text>
</comment>
<feature type="region of interest" description="Disordered" evidence="1">
    <location>
        <begin position="1"/>
        <end position="26"/>
    </location>
</feature>
<evidence type="ECO:0000313" key="3">
    <source>
        <dbReference type="EMBL" id="MDQ0364709.1"/>
    </source>
</evidence>
<gene>
    <name evidence="3" type="ORF">J2S42_001378</name>
</gene>
<dbReference type="Proteomes" id="UP001240236">
    <property type="component" value="Unassembled WGS sequence"/>
</dbReference>
<dbReference type="InterPro" id="IPR025406">
    <property type="entry name" value="DUF4132"/>
</dbReference>
<dbReference type="Pfam" id="PF13569">
    <property type="entry name" value="DUF4132"/>
    <property type="match status" value="1"/>
</dbReference>
<protein>
    <recommendedName>
        <fullName evidence="2">DUF4132 domain-containing protein</fullName>
    </recommendedName>
</protein>
<keyword evidence="4" id="KW-1185">Reference proteome</keyword>
<sequence>MISWNAPAPSPAPPPWTPEPQPDERRGSVLVTPWLRSVLHPRRGGIPVPVRPLGGMDESWAGLRHHIWSLDRLLTTEKSERSRVWGYVTSIAREDRRLGERLLDPVARIGTADDDHALVRAVRNRFTWYGGPEDDWLADFLTAAHGLPEAARRIIGGFDSDLPYTGVGVFGRLRQLLVLADDAGYAAARDAILDARDRRARHLDGSRLADLFWAVSFLLPIGPASGPDERAAHDAALRNVGEFGNYDVHACGLASGDVATVERFLAVNSTVRHEFFGQSGGRLYLASLLEIAGEEAGPILSRMRPGWPFHDHPHYIAVWDSLRWHTGEETGVRFAPVVEDEGDRAVPPGEPFAYQPPEAAHPVLREPLVPVAPEFDWQPHERSAAEGLGVYANAAQWDGVPIGDCDTAQVTAWLEHHEHWAIPTPFTALALAPRWTHDRLMALGFDQHAYWVRWALPLVLLRHGASHVPALVAAFDDRSAVEAALDAAQPIGHSALAVPVARAFAGKKHRRPARAWLLRHPRHAAAGLVAAWDADRSDPVLGRALRWLDAQGHRPLLLAQASSAADDLRALLDLDPLAAPRAKQPVIPAYLTKAPLPGIPRHDQKPLLVRLAACDADQVHPGVLAARERFTAADRAAFTGALLDRWLAAGTPPAEAWCLHATGLLGDDTGARRLATLARQWAGTNAAARAQTALDAIRHRGTDAALIELNLLAERSRFPKFASVARGHIEEIAALRGLTTDELADRMVPALGAETDLGAYRLAFDHRGLPVVRDPDGRVLADLPRKPEFKEARAELAAIRKTARASASLHLARLERAMCTGRRIPAGIFLDRFAAHPWMTHLAQRLVWGVHDGDAPVTAVRVAEDGTLATVGDEPFVPAASAEVTLLHPVEFDPAPWAEVFADYALLQPFPQLDRPCYPEPDALDRLTGRTASYPVLRGLERYGWTRWYDASMVRMAKALPGGGWAVLDTDPGWHASDTVDSALTQTVRGIEFSGGVTFAGLPPVVRSELVHDLRALD</sequence>
<feature type="compositionally biased region" description="Pro residues" evidence="1">
    <location>
        <begin position="8"/>
        <end position="20"/>
    </location>
</feature>
<dbReference type="RefSeq" id="WP_307236325.1">
    <property type="nucleotide sequence ID" value="NZ_JAUSUZ010000001.1"/>
</dbReference>
<dbReference type="AlphaFoldDB" id="A0AAE3VWU9"/>